<dbReference type="SUPFAM" id="SSF101898">
    <property type="entry name" value="NHL repeat"/>
    <property type="match status" value="1"/>
</dbReference>
<dbReference type="Gene3D" id="2.120.10.30">
    <property type="entry name" value="TolB, C-terminal domain"/>
    <property type="match status" value="1"/>
</dbReference>
<dbReference type="InterPro" id="IPR001258">
    <property type="entry name" value="NHL_repeat"/>
</dbReference>
<dbReference type="EMBL" id="JAIWYP010000007">
    <property type="protein sequence ID" value="KAH3792039.1"/>
    <property type="molecule type" value="Genomic_DNA"/>
</dbReference>
<organism evidence="4 5">
    <name type="scientific">Dreissena polymorpha</name>
    <name type="common">Zebra mussel</name>
    <name type="synonym">Mytilus polymorpha</name>
    <dbReference type="NCBI Taxonomy" id="45954"/>
    <lineage>
        <taxon>Eukaryota</taxon>
        <taxon>Metazoa</taxon>
        <taxon>Spiralia</taxon>
        <taxon>Lophotrochozoa</taxon>
        <taxon>Mollusca</taxon>
        <taxon>Bivalvia</taxon>
        <taxon>Autobranchia</taxon>
        <taxon>Heteroconchia</taxon>
        <taxon>Euheterodonta</taxon>
        <taxon>Imparidentia</taxon>
        <taxon>Neoheterodontei</taxon>
        <taxon>Myida</taxon>
        <taxon>Dreissenoidea</taxon>
        <taxon>Dreissenidae</taxon>
        <taxon>Dreissena</taxon>
    </lineage>
</organism>
<evidence type="ECO:0000313" key="5">
    <source>
        <dbReference type="Proteomes" id="UP000828390"/>
    </source>
</evidence>
<dbReference type="AlphaFoldDB" id="A0A9D4F474"/>
<evidence type="ECO:0000313" key="4">
    <source>
        <dbReference type="EMBL" id="KAH3792039.1"/>
    </source>
</evidence>
<keyword evidence="3" id="KW-0175">Coiled coil</keyword>
<proteinExistence type="predicted"/>
<comment type="caution">
    <text evidence="4">The sequence shown here is derived from an EMBL/GenBank/DDBJ whole genome shotgun (WGS) entry which is preliminary data.</text>
</comment>
<gene>
    <name evidence="4" type="ORF">DPMN_145528</name>
</gene>
<accession>A0A9D4F474</accession>
<evidence type="ECO:0000256" key="1">
    <source>
        <dbReference type="ARBA" id="ARBA00022737"/>
    </source>
</evidence>
<evidence type="ECO:0000256" key="3">
    <source>
        <dbReference type="SAM" id="Coils"/>
    </source>
</evidence>
<sequence length="331" mass="37410">MSLDMKHLLINLHSILGEINEFKSSQEASIQFVEASYNEKMQEIREQRKKLNAALDELENATLKELDEIRTTLQTSLKKDMAYCNRLKDELKQLSEAVNVLCEKSKKEMEFIASRKSLDKLQESKTYLKENPVKLQSSIMYKANIDIERFLSQHESLGRISPEQLLTVKRKSEYIVKMSSDTSQSFSIYGICCLPSGQVIVTDYGNKKVKLLDKHNNVCSHCECDDPRGIFQITSSEVAVAVNSGVQFISVSNGKLVNGRKVQLPHAAYGIAFHQGALYVTSGTALYLYTLTGSLVKKLYEDTHGRLTGKCCLFCLFLTKNISIIDIFNHL</sequence>
<dbReference type="PROSITE" id="PS51125">
    <property type="entry name" value="NHL"/>
    <property type="match status" value="1"/>
</dbReference>
<keyword evidence="1" id="KW-0677">Repeat</keyword>
<protein>
    <submittedName>
        <fullName evidence="4">Uncharacterized protein</fullName>
    </submittedName>
</protein>
<reference evidence="4" key="2">
    <citation type="submission" date="2020-11" db="EMBL/GenBank/DDBJ databases">
        <authorList>
            <person name="McCartney M.A."/>
            <person name="Auch B."/>
            <person name="Kono T."/>
            <person name="Mallez S."/>
            <person name="Becker A."/>
            <person name="Gohl D.M."/>
            <person name="Silverstein K.A.T."/>
            <person name="Koren S."/>
            <person name="Bechman K.B."/>
            <person name="Herman A."/>
            <person name="Abrahante J.E."/>
            <person name="Garbe J."/>
        </authorList>
    </citation>
    <scope>NUCLEOTIDE SEQUENCE</scope>
    <source>
        <strain evidence="4">Duluth1</strain>
        <tissue evidence="4">Whole animal</tissue>
    </source>
</reference>
<feature type="repeat" description="NHL" evidence="2">
    <location>
        <begin position="190"/>
        <end position="215"/>
    </location>
</feature>
<dbReference type="Proteomes" id="UP000828390">
    <property type="component" value="Unassembled WGS sequence"/>
</dbReference>
<feature type="coiled-coil region" evidence="3">
    <location>
        <begin position="30"/>
        <end position="104"/>
    </location>
</feature>
<evidence type="ECO:0000256" key="2">
    <source>
        <dbReference type="PROSITE-ProRule" id="PRU00504"/>
    </source>
</evidence>
<name>A0A9D4F474_DREPO</name>
<reference evidence="4" key="1">
    <citation type="journal article" date="2019" name="bioRxiv">
        <title>The Genome of the Zebra Mussel, Dreissena polymorpha: A Resource for Invasive Species Research.</title>
        <authorList>
            <person name="McCartney M.A."/>
            <person name="Auch B."/>
            <person name="Kono T."/>
            <person name="Mallez S."/>
            <person name="Zhang Y."/>
            <person name="Obille A."/>
            <person name="Becker A."/>
            <person name="Abrahante J.E."/>
            <person name="Garbe J."/>
            <person name="Badalamenti J.P."/>
            <person name="Herman A."/>
            <person name="Mangelson H."/>
            <person name="Liachko I."/>
            <person name="Sullivan S."/>
            <person name="Sone E.D."/>
            <person name="Koren S."/>
            <person name="Silverstein K.A.T."/>
            <person name="Beckman K.B."/>
            <person name="Gohl D.M."/>
        </authorList>
    </citation>
    <scope>NUCLEOTIDE SEQUENCE</scope>
    <source>
        <strain evidence="4">Duluth1</strain>
        <tissue evidence="4">Whole animal</tissue>
    </source>
</reference>
<dbReference type="InterPro" id="IPR011042">
    <property type="entry name" value="6-blade_b-propeller_TolB-like"/>
</dbReference>
<keyword evidence="5" id="KW-1185">Reference proteome</keyword>